<dbReference type="GO" id="GO:0004673">
    <property type="term" value="F:protein histidine kinase activity"/>
    <property type="evidence" value="ECO:0007669"/>
    <property type="project" value="UniProtKB-EC"/>
</dbReference>
<dbReference type="EMBL" id="CP036265">
    <property type="protein sequence ID" value="QDT18218.1"/>
    <property type="molecule type" value="Genomic_DNA"/>
</dbReference>
<evidence type="ECO:0000256" key="4">
    <source>
        <dbReference type="ARBA" id="ARBA00023012"/>
    </source>
</evidence>
<evidence type="ECO:0000313" key="9">
    <source>
        <dbReference type="Proteomes" id="UP000318741"/>
    </source>
</evidence>
<dbReference type="SUPFAM" id="SSF52172">
    <property type="entry name" value="CheY-like"/>
    <property type="match status" value="1"/>
</dbReference>
<dbReference type="CDD" id="cd17546">
    <property type="entry name" value="REC_hyHK_CKI1_RcsC-like"/>
    <property type="match status" value="1"/>
</dbReference>
<feature type="domain" description="Histidine kinase" evidence="6">
    <location>
        <begin position="1"/>
        <end position="72"/>
    </location>
</feature>
<feature type="modified residue" description="4-aspartylphosphate" evidence="5">
    <location>
        <position position="195"/>
    </location>
</feature>
<dbReference type="PROSITE" id="PS50110">
    <property type="entry name" value="RESPONSE_REGULATORY"/>
    <property type="match status" value="1"/>
</dbReference>
<dbReference type="EC" id="2.7.13.3" evidence="2"/>
<dbReference type="Gene3D" id="3.40.50.2300">
    <property type="match status" value="1"/>
</dbReference>
<dbReference type="PANTHER" id="PTHR45339">
    <property type="entry name" value="HYBRID SIGNAL TRANSDUCTION HISTIDINE KINASE J"/>
    <property type="match status" value="1"/>
</dbReference>
<dbReference type="Gene3D" id="3.30.565.10">
    <property type="entry name" value="Histidine kinase-like ATPase, C-terminal domain"/>
    <property type="match status" value="1"/>
</dbReference>
<dbReference type="PRINTS" id="PR00344">
    <property type="entry name" value="BCTRLSENSOR"/>
</dbReference>
<dbReference type="KEGG" id="acaf:CA12_43590"/>
<sequence>MSDTGVGMTAEQLAGLFRPFGQVDAEATRRAGGTGLGLAITKRLAEMLGGDVRVESEPGAGSTFTLTVAAGENADGEFVEPVGQETGEFPVGGASNAAADEAADEVAGGATRERVPHALPAGAGPDRAFREASAPLPRAGTPVRVLLAEDTRALRKLTTRLLTAAAHEVTETEDGRAAVEAWTADPEAFDVILLDMQMPRLDGFGAAAELRAAGCTAPIVALTAGAMADDRERCAAVGCDAYLAKPFEAEVLLRTVAELAAGGTARQSAD</sequence>
<keyword evidence="4" id="KW-0902">Two-component regulatory system</keyword>
<dbReference type="PROSITE" id="PS50109">
    <property type="entry name" value="HIS_KIN"/>
    <property type="match status" value="1"/>
</dbReference>
<keyword evidence="8" id="KW-0808">Transferase</keyword>
<evidence type="ECO:0000256" key="3">
    <source>
        <dbReference type="ARBA" id="ARBA00022553"/>
    </source>
</evidence>
<dbReference type="RefSeq" id="WP_145361178.1">
    <property type="nucleotide sequence ID" value="NZ_CP036265.1"/>
</dbReference>
<dbReference type="InterPro" id="IPR001789">
    <property type="entry name" value="Sig_transdc_resp-reg_receiver"/>
</dbReference>
<dbReference type="SMART" id="SM00448">
    <property type="entry name" value="REC"/>
    <property type="match status" value="1"/>
</dbReference>
<comment type="catalytic activity">
    <reaction evidence="1">
        <text>ATP + protein L-histidine = ADP + protein N-phospho-L-histidine.</text>
        <dbReference type="EC" id="2.7.13.3"/>
    </reaction>
</comment>
<keyword evidence="9" id="KW-1185">Reference proteome</keyword>
<proteinExistence type="predicted"/>
<dbReference type="InterPro" id="IPR004358">
    <property type="entry name" value="Sig_transdc_His_kin-like_C"/>
</dbReference>
<name>A0A517PFT0_9PLAN</name>
<dbReference type="SUPFAM" id="SSF55874">
    <property type="entry name" value="ATPase domain of HSP90 chaperone/DNA topoisomerase II/histidine kinase"/>
    <property type="match status" value="1"/>
</dbReference>
<dbReference type="AlphaFoldDB" id="A0A517PFT0"/>
<evidence type="ECO:0000259" key="6">
    <source>
        <dbReference type="PROSITE" id="PS50109"/>
    </source>
</evidence>
<feature type="domain" description="Response regulatory" evidence="7">
    <location>
        <begin position="144"/>
        <end position="260"/>
    </location>
</feature>
<dbReference type="Pfam" id="PF00072">
    <property type="entry name" value="Response_reg"/>
    <property type="match status" value="1"/>
</dbReference>
<evidence type="ECO:0000313" key="8">
    <source>
        <dbReference type="EMBL" id="QDT18218.1"/>
    </source>
</evidence>
<organism evidence="8 9">
    <name type="scientific">Alienimonas californiensis</name>
    <dbReference type="NCBI Taxonomy" id="2527989"/>
    <lineage>
        <taxon>Bacteria</taxon>
        <taxon>Pseudomonadati</taxon>
        <taxon>Planctomycetota</taxon>
        <taxon>Planctomycetia</taxon>
        <taxon>Planctomycetales</taxon>
        <taxon>Planctomycetaceae</taxon>
        <taxon>Alienimonas</taxon>
    </lineage>
</organism>
<protein>
    <recommendedName>
        <fullName evidence="2">histidine kinase</fullName>
        <ecNumber evidence="2">2.7.13.3</ecNumber>
    </recommendedName>
</protein>
<keyword evidence="3 5" id="KW-0597">Phosphoprotein</keyword>
<dbReference type="InterPro" id="IPR005467">
    <property type="entry name" value="His_kinase_dom"/>
</dbReference>
<evidence type="ECO:0000256" key="5">
    <source>
        <dbReference type="PROSITE-ProRule" id="PRU00169"/>
    </source>
</evidence>
<dbReference type="OrthoDB" id="224742at2"/>
<dbReference type="Pfam" id="PF02518">
    <property type="entry name" value="HATPase_c"/>
    <property type="match status" value="1"/>
</dbReference>
<dbReference type="InterPro" id="IPR036890">
    <property type="entry name" value="HATPase_C_sf"/>
</dbReference>
<dbReference type="Proteomes" id="UP000318741">
    <property type="component" value="Chromosome"/>
</dbReference>
<evidence type="ECO:0000256" key="2">
    <source>
        <dbReference type="ARBA" id="ARBA00012438"/>
    </source>
</evidence>
<dbReference type="GO" id="GO:0000160">
    <property type="term" value="P:phosphorelay signal transduction system"/>
    <property type="evidence" value="ECO:0007669"/>
    <property type="project" value="UniProtKB-KW"/>
</dbReference>
<dbReference type="PANTHER" id="PTHR45339:SF1">
    <property type="entry name" value="HYBRID SIGNAL TRANSDUCTION HISTIDINE KINASE J"/>
    <property type="match status" value="1"/>
</dbReference>
<reference evidence="8 9" key="1">
    <citation type="submission" date="2019-02" db="EMBL/GenBank/DDBJ databases">
        <title>Deep-cultivation of Planctomycetes and their phenomic and genomic characterization uncovers novel biology.</title>
        <authorList>
            <person name="Wiegand S."/>
            <person name="Jogler M."/>
            <person name="Boedeker C."/>
            <person name="Pinto D."/>
            <person name="Vollmers J."/>
            <person name="Rivas-Marin E."/>
            <person name="Kohn T."/>
            <person name="Peeters S.H."/>
            <person name="Heuer A."/>
            <person name="Rast P."/>
            <person name="Oberbeckmann S."/>
            <person name="Bunk B."/>
            <person name="Jeske O."/>
            <person name="Meyerdierks A."/>
            <person name="Storesund J.E."/>
            <person name="Kallscheuer N."/>
            <person name="Luecker S."/>
            <person name="Lage O.M."/>
            <person name="Pohl T."/>
            <person name="Merkel B.J."/>
            <person name="Hornburger P."/>
            <person name="Mueller R.-W."/>
            <person name="Bruemmer F."/>
            <person name="Labrenz M."/>
            <person name="Spormann A.M."/>
            <person name="Op den Camp H."/>
            <person name="Overmann J."/>
            <person name="Amann R."/>
            <person name="Jetten M.S.M."/>
            <person name="Mascher T."/>
            <person name="Medema M.H."/>
            <person name="Devos D.P."/>
            <person name="Kaster A.-K."/>
            <person name="Ovreas L."/>
            <person name="Rohde M."/>
            <person name="Galperin M.Y."/>
            <person name="Jogler C."/>
        </authorList>
    </citation>
    <scope>NUCLEOTIDE SEQUENCE [LARGE SCALE GENOMIC DNA]</scope>
    <source>
        <strain evidence="8 9">CA12</strain>
    </source>
</reference>
<dbReference type="InterPro" id="IPR011006">
    <property type="entry name" value="CheY-like_superfamily"/>
</dbReference>
<dbReference type="InterPro" id="IPR003594">
    <property type="entry name" value="HATPase_dom"/>
</dbReference>
<accession>A0A517PFT0</accession>
<evidence type="ECO:0000259" key="7">
    <source>
        <dbReference type="PROSITE" id="PS50110"/>
    </source>
</evidence>
<evidence type="ECO:0000256" key="1">
    <source>
        <dbReference type="ARBA" id="ARBA00000085"/>
    </source>
</evidence>
<gene>
    <name evidence="8" type="primary">arcB_3</name>
    <name evidence="8" type="ORF">CA12_43590</name>
</gene>